<protein>
    <submittedName>
        <fullName evidence="2">Os01g0809450 protein</fullName>
    </submittedName>
</protein>
<proteinExistence type="predicted"/>
<accession>A0A0P0V9K3</accession>
<dbReference type="AlphaFoldDB" id="A0A0P0V9K3"/>
<dbReference type="Proteomes" id="UP000059680">
    <property type="component" value="Chromosome 1"/>
</dbReference>
<keyword evidence="3" id="KW-1185">Reference proteome</keyword>
<dbReference type="EMBL" id="AP014957">
    <property type="protein sequence ID" value="BAS74859.1"/>
    <property type="molecule type" value="Genomic_DNA"/>
</dbReference>
<sequence>MQEKRKMTEKQRVNEKEKHPRQKTTKIITMYSPVVLLWRGTIVHTSRKKIGRHFLLSYPIHVPLCIMNEYIIFRTSFQKKKNHNIQN</sequence>
<feature type="region of interest" description="Disordered" evidence="1">
    <location>
        <begin position="1"/>
        <end position="24"/>
    </location>
</feature>
<reference evidence="2 3" key="2">
    <citation type="journal article" date="2013" name="Plant Cell Physiol.">
        <title>Rice Annotation Project Database (RAP-DB): an integrative and interactive database for rice genomics.</title>
        <authorList>
            <person name="Sakai H."/>
            <person name="Lee S.S."/>
            <person name="Tanaka T."/>
            <person name="Numa H."/>
            <person name="Kim J."/>
            <person name="Kawahara Y."/>
            <person name="Wakimoto H."/>
            <person name="Yang C.C."/>
            <person name="Iwamoto M."/>
            <person name="Abe T."/>
            <person name="Yamada Y."/>
            <person name="Muto A."/>
            <person name="Inokuchi H."/>
            <person name="Ikemura T."/>
            <person name="Matsumoto T."/>
            <person name="Sasaki T."/>
            <person name="Itoh T."/>
        </authorList>
    </citation>
    <scope>NUCLEOTIDE SEQUENCE [LARGE SCALE GENOMIC DNA]</scope>
    <source>
        <strain evidence="3">cv. Nipponbare</strain>
    </source>
</reference>
<reference evidence="3" key="1">
    <citation type="journal article" date="2005" name="Nature">
        <title>The map-based sequence of the rice genome.</title>
        <authorList>
            <consortium name="International rice genome sequencing project (IRGSP)"/>
            <person name="Matsumoto T."/>
            <person name="Wu J."/>
            <person name="Kanamori H."/>
            <person name="Katayose Y."/>
            <person name="Fujisawa M."/>
            <person name="Namiki N."/>
            <person name="Mizuno H."/>
            <person name="Yamamoto K."/>
            <person name="Antonio B.A."/>
            <person name="Baba T."/>
            <person name="Sakata K."/>
            <person name="Nagamura Y."/>
            <person name="Aoki H."/>
            <person name="Arikawa K."/>
            <person name="Arita K."/>
            <person name="Bito T."/>
            <person name="Chiden Y."/>
            <person name="Fujitsuka N."/>
            <person name="Fukunaka R."/>
            <person name="Hamada M."/>
            <person name="Harada C."/>
            <person name="Hayashi A."/>
            <person name="Hijishita S."/>
            <person name="Honda M."/>
            <person name="Hosokawa S."/>
            <person name="Ichikawa Y."/>
            <person name="Idonuma A."/>
            <person name="Iijima M."/>
            <person name="Ikeda M."/>
            <person name="Ikeno M."/>
            <person name="Ito K."/>
            <person name="Ito S."/>
            <person name="Ito T."/>
            <person name="Ito Y."/>
            <person name="Ito Y."/>
            <person name="Iwabuchi A."/>
            <person name="Kamiya K."/>
            <person name="Karasawa W."/>
            <person name="Kurita K."/>
            <person name="Katagiri S."/>
            <person name="Kikuta A."/>
            <person name="Kobayashi H."/>
            <person name="Kobayashi N."/>
            <person name="Machita K."/>
            <person name="Maehara T."/>
            <person name="Masukawa M."/>
            <person name="Mizubayashi T."/>
            <person name="Mukai Y."/>
            <person name="Nagasaki H."/>
            <person name="Nagata Y."/>
            <person name="Naito S."/>
            <person name="Nakashima M."/>
            <person name="Nakama Y."/>
            <person name="Nakamichi Y."/>
            <person name="Nakamura M."/>
            <person name="Meguro A."/>
            <person name="Negishi M."/>
            <person name="Ohta I."/>
            <person name="Ohta T."/>
            <person name="Okamoto M."/>
            <person name="Ono N."/>
            <person name="Saji S."/>
            <person name="Sakaguchi M."/>
            <person name="Sakai K."/>
            <person name="Shibata M."/>
            <person name="Shimokawa T."/>
            <person name="Song J."/>
            <person name="Takazaki Y."/>
            <person name="Terasawa K."/>
            <person name="Tsugane M."/>
            <person name="Tsuji K."/>
            <person name="Ueda S."/>
            <person name="Waki K."/>
            <person name="Yamagata H."/>
            <person name="Yamamoto M."/>
            <person name="Yamamoto S."/>
            <person name="Yamane H."/>
            <person name="Yoshiki S."/>
            <person name="Yoshihara R."/>
            <person name="Yukawa K."/>
            <person name="Zhong H."/>
            <person name="Yano M."/>
            <person name="Yuan Q."/>
            <person name="Ouyang S."/>
            <person name="Liu J."/>
            <person name="Jones K.M."/>
            <person name="Gansberger K."/>
            <person name="Moffat K."/>
            <person name="Hill J."/>
            <person name="Bera J."/>
            <person name="Fadrosh D."/>
            <person name="Jin S."/>
            <person name="Johri S."/>
            <person name="Kim M."/>
            <person name="Overton L."/>
            <person name="Reardon M."/>
            <person name="Tsitrin T."/>
            <person name="Vuong H."/>
            <person name="Weaver B."/>
            <person name="Ciecko A."/>
            <person name="Tallon L."/>
            <person name="Jackson J."/>
            <person name="Pai G."/>
            <person name="Aken S.V."/>
            <person name="Utterback T."/>
            <person name="Reidmuller S."/>
            <person name="Feldblyum T."/>
            <person name="Hsiao J."/>
            <person name="Zismann V."/>
            <person name="Iobst S."/>
            <person name="de Vazeille A.R."/>
            <person name="Buell C.R."/>
            <person name="Ying K."/>
            <person name="Li Y."/>
            <person name="Lu T."/>
            <person name="Huang Y."/>
            <person name="Zhao Q."/>
            <person name="Feng Q."/>
            <person name="Zhang L."/>
            <person name="Zhu J."/>
            <person name="Weng Q."/>
            <person name="Mu J."/>
            <person name="Lu Y."/>
            <person name="Fan D."/>
            <person name="Liu Y."/>
            <person name="Guan J."/>
            <person name="Zhang Y."/>
            <person name="Yu S."/>
            <person name="Liu X."/>
            <person name="Zhang Y."/>
            <person name="Hong G."/>
            <person name="Han B."/>
            <person name="Choisne N."/>
            <person name="Demange N."/>
            <person name="Orjeda G."/>
            <person name="Samain S."/>
            <person name="Cattolico L."/>
            <person name="Pelletier E."/>
            <person name="Couloux A."/>
            <person name="Segurens B."/>
            <person name="Wincker P."/>
            <person name="D'Hont A."/>
            <person name="Scarpelli C."/>
            <person name="Weissenbach J."/>
            <person name="Salanoubat M."/>
            <person name="Quetier F."/>
            <person name="Yu Y."/>
            <person name="Kim H.R."/>
            <person name="Rambo T."/>
            <person name="Currie J."/>
            <person name="Collura K."/>
            <person name="Luo M."/>
            <person name="Yang T."/>
            <person name="Ammiraju J.S.S."/>
            <person name="Engler F."/>
            <person name="Soderlund C."/>
            <person name="Wing R.A."/>
            <person name="Palmer L.E."/>
            <person name="de la Bastide M."/>
            <person name="Spiegel L."/>
            <person name="Nascimento L."/>
            <person name="Zutavern T."/>
            <person name="O'Shaughnessy A."/>
            <person name="Dike S."/>
            <person name="Dedhia N."/>
            <person name="Preston R."/>
            <person name="Balija V."/>
            <person name="McCombie W.R."/>
            <person name="Chow T."/>
            <person name="Chen H."/>
            <person name="Chung M."/>
            <person name="Chen C."/>
            <person name="Shaw J."/>
            <person name="Wu H."/>
            <person name="Hsiao K."/>
            <person name="Chao Y."/>
            <person name="Chu M."/>
            <person name="Cheng C."/>
            <person name="Hour A."/>
            <person name="Lee P."/>
            <person name="Lin S."/>
            <person name="Lin Y."/>
            <person name="Liou J."/>
            <person name="Liu S."/>
            <person name="Hsing Y."/>
            <person name="Raghuvanshi S."/>
            <person name="Mohanty A."/>
            <person name="Bharti A.K."/>
            <person name="Gaur A."/>
            <person name="Gupta V."/>
            <person name="Kumar D."/>
            <person name="Ravi V."/>
            <person name="Vij S."/>
            <person name="Kapur A."/>
            <person name="Khurana P."/>
            <person name="Khurana P."/>
            <person name="Khurana J.P."/>
            <person name="Tyagi A.K."/>
            <person name="Gaikwad K."/>
            <person name="Singh A."/>
            <person name="Dalal V."/>
            <person name="Srivastava S."/>
            <person name="Dixit A."/>
            <person name="Pal A.K."/>
            <person name="Ghazi I.A."/>
            <person name="Yadav M."/>
            <person name="Pandit A."/>
            <person name="Bhargava A."/>
            <person name="Sureshbabu K."/>
            <person name="Batra K."/>
            <person name="Sharma T.R."/>
            <person name="Mohapatra T."/>
            <person name="Singh N.K."/>
            <person name="Messing J."/>
            <person name="Nelson A.B."/>
            <person name="Fuks G."/>
            <person name="Kavchok S."/>
            <person name="Keizer G."/>
            <person name="Linton E."/>
            <person name="Llaca V."/>
            <person name="Song R."/>
            <person name="Tanyolac B."/>
            <person name="Young S."/>
            <person name="Ho-Il K."/>
            <person name="Hahn J.H."/>
            <person name="Sangsakoo G."/>
            <person name="Vanavichit A."/>
            <person name="de Mattos Luiz.A.T."/>
            <person name="Zimmer P.D."/>
            <person name="Malone G."/>
            <person name="Dellagostin O."/>
            <person name="de Oliveira A.C."/>
            <person name="Bevan M."/>
            <person name="Bancroft I."/>
            <person name="Minx P."/>
            <person name="Cordum H."/>
            <person name="Wilson R."/>
            <person name="Cheng Z."/>
            <person name="Jin W."/>
            <person name="Jiang J."/>
            <person name="Leong S.A."/>
            <person name="Iwama H."/>
            <person name="Gojobori T."/>
            <person name="Itoh T."/>
            <person name="Niimura Y."/>
            <person name="Fujii Y."/>
            <person name="Habara T."/>
            <person name="Sakai H."/>
            <person name="Sato Y."/>
            <person name="Wilson G."/>
            <person name="Kumar K."/>
            <person name="McCouch S."/>
            <person name="Juretic N."/>
            <person name="Hoen D."/>
            <person name="Wright S."/>
            <person name="Bruskiewich R."/>
            <person name="Bureau T."/>
            <person name="Miyao A."/>
            <person name="Hirochika H."/>
            <person name="Nishikawa T."/>
            <person name="Kadowaki K."/>
            <person name="Sugiura M."/>
            <person name="Burr B."/>
            <person name="Sasaki T."/>
        </authorList>
    </citation>
    <scope>NUCLEOTIDE SEQUENCE [LARGE SCALE GENOMIC DNA]</scope>
    <source>
        <strain evidence="3">cv. Nipponbare</strain>
    </source>
</reference>
<name>A0A0P0V9K3_ORYSJ</name>
<dbReference type="PaxDb" id="39947-A0A0P0V9K3"/>
<evidence type="ECO:0000313" key="2">
    <source>
        <dbReference type="EMBL" id="BAS74859.1"/>
    </source>
</evidence>
<reference evidence="2 3" key="3">
    <citation type="journal article" date="2013" name="Rice">
        <title>Improvement of the Oryza sativa Nipponbare reference genome using next generation sequence and optical map data.</title>
        <authorList>
            <person name="Kawahara Y."/>
            <person name="de la Bastide M."/>
            <person name="Hamilton J.P."/>
            <person name="Kanamori H."/>
            <person name="McCombie W.R."/>
            <person name="Ouyang S."/>
            <person name="Schwartz D.C."/>
            <person name="Tanaka T."/>
            <person name="Wu J."/>
            <person name="Zhou S."/>
            <person name="Childs K.L."/>
            <person name="Davidson R.M."/>
            <person name="Lin H."/>
            <person name="Quesada-Ocampo L."/>
            <person name="Vaillancourt B."/>
            <person name="Sakai H."/>
            <person name="Lee S.S."/>
            <person name="Kim J."/>
            <person name="Numa H."/>
            <person name="Itoh T."/>
            <person name="Buell C.R."/>
            <person name="Matsumoto T."/>
        </authorList>
    </citation>
    <scope>NUCLEOTIDE SEQUENCE [LARGE SCALE GENOMIC DNA]</scope>
    <source>
        <strain evidence="3">cv. Nipponbare</strain>
    </source>
</reference>
<evidence type="ECO:0000313" key="3">
    <source>
        <dbReference type="Proteomes" id="UP000059680"/>
    </source>
</evidence>
<organism evidence="2 3">
    <name type="scientific">Oryza sativa subsp. japonica</name>
    <name type="common">Rice</name>
    <dbReference type="NCBI Taxonomy" id="39947"/>
    <lineage>
        <taxon>Eukaryota</taxon>
        <taxon>Viridiplantae</taxon>
        <taxon>Streptophyta</taxon>
        <taxon>Embryophyta</taxon>
        <taxon>Tracheophyta</taxon>
        <taxon>Spermatophyta</taxon>
        <taxon>Magnoliopsida</taxon>
        <taxon>Liliopsida</taxon>
        <taxon>Poales</taxon>
        <taxon>Poaceae</taxon>
        <taxon>BOP clade</taxon>
        <taxon>Oryzoideae</taxon>
        <taxon>Oryzeae</taxon>
        <taxon>Oryzinae</taxon>
        <taxon>Oryza</taxon>
        <taxon>Oryza sativa</taxon>
    </lineage>
</organism>
<dbReference type="Gramene" id="Os01t0809450-01">
    <property type="protein sequence ID" value="Os01t0809450-01"/>
    <property type="gene ID" value="Os01g0809450"/>
</dbReference>
<gene>
    <name evidence="2" type="ordered locus">Os01g0809450</name>
    <name evidence="2" type="ORF">OSNPB_010809450</name>
</gene>
<feature type="compositionally biased region" description="Basic and acidic residues" evidence="1">
    <location>
        <begin position="1"/>
        <end position="18"/>
    </location>
</feature>
<evidence type="ECO:0000256" key="1">
    <source>
        <dbReference type="SAM" id="MobiDB-lite"/>
    </source>
</evidence>
<dbReference type="InParanoid" id="A0A0P0V9K3"/>